<name>A0A382DFW8_9ZZZZ</name>
<dbReference type="EMBL" id="UINC01039222">
    <property type="protein sequence ID" value="SVB37396.1"/>
    <property type="molecule type" value="Genomic_DNA"/>
</dbReference>
<sequence length="42" mass="4596">MEARGENVKSQITGDAFETYKLQYSNGFSDSYALDSASTLSL</sequence>
<evidence type="ECO:0000313" key="1">
    <source>
        <dbReference type="EMBL" id="SVB37396.1"/>
    </source>
</evidence>
<accession>A0A382DFW8</accession>
<dbReference type="AlphaFoldDB" id="A0A382DFW8"/>
<organism evidence="1">
    <name type="scientific">marine metagenome</name>
    <dbReference type="NCBI Taxonomy" id="408172"/>
    <lineage>
        <taxon>unclassified sequences</taxon>
        <taxon>metagenomes</taxon>
        <taxon>ecological metagenomes</taxon>
    </lineage>
</organism>
<proteinExistence type="predicted"/>
<protein>
    <submittedName>
        <fullName evidence="1">Uncharacterized protein</fullName>
    </submittedName>
</protein>
<gene>
    <name evidence="1" type="ORF">METZ01_LOCUS190250</name>
</gene>
<reference evidence="1" key="1">
    <citation type="submission" date="2018-05" db="EMBL/GenBank/DDBJ databases">
        <authorList>
            <person name="Lanie J.A."/>
            <person name="Ng W.-L."/>
            <person name="Kazmierczak K.M."/>
            <person name="Andrzejewski T.M."/>
            <person name="Davidsen T.M."/>
            <person name="Wayne K.J."/>
            <person name="Tettelin H."/>
            <person name="Glass J.I."/>
            <person name="Rusch D."/>
            <person name="Podicherti R."/>
            <person name="Tsui H.-C.T."/>
            <person name="Winkler M.E."/>
        </authorList>
    </citation>
    <scope>NUCLEOTIDE SEQUENCE</scope>
</reference>